<protein>
    <submittedName>
        <fullName evidence="2">Uncharacterized protein</fullName>
    </submittedName>
</protein>
<evidence type="ECO:0000256" key="1">
    <source>
        <dbReference type="SAM" id="MobiDB-lite"/>
    </source>
</evidence>
<dbReference type="RefSeq" id="WP_003596554.1">
    <property type="nucleotide sequence ID" value="NZ_AGJK01000005.1"/>
</dbReference>
<sequence length="131" mass="13480" precursor="true">MRKGPLLLLLSMGVAGLGPPSVRAQTSGGLSLPKAQVQCILGQIDAFLDDPDDPVIIYLDLCLSTPQENASAAAGPTRLDLPTTRRPETRRGAAPPSVSLSKAVLRCLKAAAASPGYPPATDPVALPNTCP</sequence>
<comment type="caution">
    <text evidence="2">The sequence shown here is derived from an EMBL/GenBank/DDBJ whole genome shotgun (WGS) entry which is preliminary data.</text>
</comment>
<dbReference type="PATRIC" id="fig|882800.3.peg.352"/>
<evidence type="ECO:0000313" key="3">
    <source>
        <dbReference type="Proteomes" id="UP000004382"/>
    </source>
</evidence>
<proteinExistence type="predicted"/>
<evidence type="ECO:0000313" key="2">
    <source>
        <dbReference type="EMBL" id="EHP94684.1"/>
    </source>
</evidence>
<gene>
    <name evidence="2" type="ORF">MetexDRAFT_0373</name>
</gene>
<organism evidence="2 3">
    <name type="scientific">Methylorubrum extorquens DSM 13060</name>
    <dbReference type="NCBI Taxonomy" id="882800"/>
    <lineage>
        <taxon>Bacteria</taxon>
        <taxon>Pseudomonadati</taxon>
        <taxon>Pseudomonadota</taxon>
        <taxon>Alphaproteobacteria</taxon>
        <taxon>Hyphomicrobiales</taxon>
        <taxon>Methylobacteriaceae</taxon>
        <taxon>Methylorubrum</taxon>
    </lineage>
</organism>
<feature type="region of interest" description="Disordered" evidence="1">
    <location>
        <begin position="68"/>
        <end position="97"/>
    </location>
</feature>
<name>H1KCL1_METEX</name>
<accession>H1KCL1</accession>
<reference evidence="2 3" key="1">
    <citation type="submission" date="2011-09" db="EMBL/GenBank/DDBJ databases">
        <title>The draft genome of Methylobacterium extorquens DSM 13060.</title>
        <authorList>
            <consortium name="US DOE Joint Genome Institute (JGI-PGF)"/>
            <person name="Lucas S."/>
            <person name="Han J."/>
            <person name="Lapidus A."/>
            <person name="Cheng J.-F."/>
            <person name="Goodwin L."/>
            <person name="Pitluck S."/>
            <person name="Peters L."/>
            <person name="Land M.L."/>
            <person name="Hauser L."/>
            <person name="Koskimaki J."/>
            <person name="Halonen O."/>
            <person name="Pirttila A."/>
            <person name="Frank C."/>
            <person name="Woyke T.J."/>
        </authorList>
    </citation>
    <scope>NUCLEOTIDE SEQUENCE [LARGE SCALE GENOMIC DNA]</scope>
    <source>
        <strain evidence="2 3">DSM 13060</strain>
    </source>
</reference>
<dbReference type="EMBL" id="AGJK01000005">
    <property type="protein sequence ID" value="EHP94684.1"/>
    <property type="molecule type" value="Genomic_DNA"/>
</dbReference>
<dbReference type="Proteomes" id="UP000004382">
    <property type="component" value="Unassembled WGS sequence"/>
</dbReference>
<dbReference type="AlphaFoldDB" id="H1KCL1"/>